<keyword evidence="2" id="KW-1185">Reference proteome</keyword>
<dbReference type="eggNOG" id="ENOG5030ZGB">
    <property type="taxonomic scope" value="Bacteria"/>
</dbReference>
<evidence type="ECO:0000313" key="1">
    <source>
        <dbReference type="EMBL" id="KFB11048.1"/>
    </source>
</evidence>
<dbReference type="EMBL" id="JMQM01000001">
    <property type="protein sequence ID" value="KFB11048.1"/>
    <property type="molecule type" value="Genomic_DNA"/>
</dbReference>
<accession>A0A084UDL2</accession>
<dbReference type="STRING" id="472175.EL18_02090"/>
<protein>
    <submittedName>
        <fullName evidence="1">Uncharacterized protein</fullName>
    </submittedName>
</protein>
<dbReference type="AlphaFoldDB" id="A0A084UDL2"/>
<evidence type="ECO:0000313" key="2">
    <source>
        <dbReference type="Proteomes" id="UP000053675"/>
    </source>
</evidence>
<comment type="caution">
    <text evidence="1">The sequence shown here is derived from an EMBL/GenBank/DDBJ whole genome shotgun (WGS) entry which is preliminary data.</text>
</comment>
<proteinExistence type="predicted"/>
<gene>
    <name evidence="1" type="ORF">EL18_02090</name>
</gene>
<organism evidence="1 2">
    <name type="scientific">Nitratireductor basaltis</name>
    <dbReference type="NCBI Taxonomy" id="472175"/>
    <lineage>
        <taxon>Bacteria</taxon>
        <taxon>Pseudomonadati</taxon>
        <taxon>Pseudomonadota</taxon>
        <taxon>Alphaproteobacteria</taxon>
        <taxon>Hyphomicrobiales</taxon>
        <taxon>Phyllobacteriaceae</taxon>
        <taxon>Nitratireductor</taxon>
    </lineage>
</organism>
<name>A0A084UDL2_9HYPH</name>
<reference evidence="1 2" key="1">
    <citation type="submission" date="2014-05" db="EMBL/GenBank/DDBJ databases">
        <title>Draft Genome Sequence of Nitratireductor basaltis Strain UMTGB225, A Marine Bacterium Isolated from Green Barrel Tunicate.</title>
        <authorList>
            <person name="Gan H.Y."/>
        </authorList>
    </citation>
    <scope>NUCLEOTIDE SEQUENCE [LARGE SCALE GENOMIC DNA]</scope>
    <source>
        <strain evidence="1 2">UMTGB225</strain>
    </source>
</reference>
<dbReference type="Proteomes" id="UP000053675">
    <property type="component" value="Unassembled WGS sequence"/>
</dbReference>
<sequence length="137" mass="15251">MWRTNYDGQRNYVQSQQVIGATGKSANYSYAERKRMAQAVKVGAPVSEVAAEYGTSVPYVLAQVKWHEDALRQRRIQAKIERERDKAARAVANVIDLRPHKPVPEPLKSAVGRELGIMKLSDGVSPSMPYVAFLHGS</sequence>